<sequence length="146" mass="17312">MQKFSGNHFLSQNGIYILIVFCFTISLLFVDLKSQKNPEGFITGMFLISFCVFAGLTYPMNYFILTRDEIIIKNPIWFWKNVKIPLKEIERISIDQPFRSPVRLNIECRLFPKKSFYGSSLRKNTWRNLKIELQKNKIIVDDFICQ</sequence>
<dbReference type="AlphaFoldDB" id="A0A1I0Y9Q8"/>
<feature type="transmembrane region" description="Helical" evidence="1">
    <location>
        <begin position="44"/>
        <end position="65"/>
    </location>
</feature>
<protein>
    <submittedName>
        <fullName evidence="2">Uncharacterized protein</fullName>
    </submittedName>
</protein>
<evidence type="ECO:0000256" key="1">
    <source>
        <dbReference type="SAM" id="Phobius"/>
    </source>
</evidence>
<evidence type="ECO:0000313" key="2">
    <source>
        <dbReference type="EMBL" id="SFB09527.1"/>
    </source>
</evidence>
<accession>A0A1I0Y9Q8</accession>
<dbReference type="STRING" id="498292.SAMN05660845_1567"/>
<name>A0A1I0Y9Q8_9FLAO</name>
<keyword evidence="3" id="KW-1185">Reference proteome</keyword>
<keyword evidence="1" id="KW-1133">Transmembrane helix</keyword>
<keyword evidence="1" id="KW-0472">Membrane</keyword>
<dbReference type="Proteomes" id="UP000199604">
    <property type="component" value="Unassembled WGS sequence"/>
</dbReference>
<gene>
    <name evidence="2" type="ORF">SAMN05660845_1567</name>
</gene>
<reference evidence="3" key="1">
    <citation type="submission" date="2016-10" db="EMBL/GenBank/DDBJ databases">
        <authorList>
            <person name="Varghese N."/>
            <person name="Submissions S."/>
        </authorList>
    </citation>
    <scope>NUCLEOTIDE SEQUENCE [LARGE SCALE GENOMIC DNA]</scope>
    <source>
        <strain evidence="3">DSM 21789</strain>
    </source>
</reference>
<dbReference type="EMBL" id="FOJT01000004">
    <property type="protein sequence ID" value="SFB09527.1"/>
    <property type="molecule type" value="Genomic_DNA"/>
</dbReference>
<feature type="transmembrane region" description="Helical" evidence="1">
    <location>
        <begin position="14"/>
        <end position="32"/>
    </location>
</feature>
<organism evidence="2 3">
    <name type="scientific">Flavobacterium swingsii</name>
    <dbReference type="NCBI Taxonomy" id="498292"/>
    <lineage>
        <taxon>Bacteria</taxon>
        <taxon>Pseudomonadati</taxon>
        <taxon>Bacteroidota</taxon>
        <taxon>Flavobacteriia</taxon>
        <taxon>Flavobacteriales</taxon>
        <taxon>Flavobacteriaceae</taxon>
        <taxon>Flavobacterium</taxon>
    </lineage>
</organism>
<proteinExistence type="predicted"/>
<keyword evidence="1" id="KW-0812">Transmembrane</keyword>
<evidence type="ECO:0000313" key="3">
    <source>
        <dbReference type="Proteomes" id="UP000199604"/>
    </source>
</evidence>